<gene>
    <name evidence="2" type="ORF">SK642_1609</name>
</gene>
<feature type="transmembrane region" description="Helical" evidence="1">
    <location>
        <begin position="190"/>
        <end position="212"/>
    </location>
</feature>
<evidence type="ECO:0000313" key="3">
    <source>
        <dbReference type="Proteomes" id="UP000028030"/>
    </source>
</evidence>
<keyword evidence="1" id="KW-0812">Transmembrane</keyword>
<accession>A0A081Q954</accession>
<name>A0A081Q954_STRMT</name>
<organism evidence="2 3">
    <name type="scientific">Streptococcus mitis</name>
    <dbReference type="NCBI Taxonomy" id="28037"/>
    <lineage>
        <taxon>Bacteria</taxon>
        <taxon>Bacillati</taxon>
        <taxon>Bacillota</taxon>
        <taxon>Bacilli</taxon>
        <taxon>Lactobacillales</taxon>
        <taxon>Streptococcaceae</taxon>
        <taxon>Streptococcus</taxon>
        <taxon>Streptococcus mitis group</taxon>
    </lineage>
</organism>
<feature type="transmembrane region" description="Helical" evidence="1">
    <location>
        <begin position="53"/>
        <end position="73"/>
    </location>
</feature>
<proteinExistence type="predicted"/>
<keyword evidence="1" id="KW-1133">Transmembrane helix</keyword>
<sequence>MFILLLVVFTTVCIVWFFKYKRIFERSIDDSVSWLELSDSDMKKYKKISVLQVNLLISINTLTAWIIFLTGLFVESSAPFNQLNIATILYIIYFVIIGCIGIFEPYIFSFERKPTNMNMGIDIWNYYAYKGSGKNKLAMFVINTQGVTSKEQEKVKGALSALSNEKLKNLQTIFKTGKIKNARQILSDKIIRWISSIIAGLFSASLIVKKILDTKWDKVQGEEFFINFIIILFVALVILLIVYIIASIIDSFTKTNRRKQVDSALSDIFNELLS</sequence>
<reference evidence="2 3" key="1">
    <citation type="submission" date="2014-05" db="EMBL/GenBank/DDBJ databases">
        <authorList>
            <person name="Daugherty S.C."/>
            <person name="Tallon L.J."/>
            <person name="Sadzewicz L."/>
            <person name="Kilian M."/>
            <person name="Tettelin H."/>
        </authorList>
    </citation>
    <scope>NUCLEOTIDE SEQUENCE [LARGE SCALE GENOMIC DNA]</scope>
    <source>
        <strain evidence="2 3">SK642</strain>
    </source>
</reference>
<dbReference type="Proteomes" id="UP000028030">
    <property type="component" value="Unassembled WGS sequence"/>
</dbReference>
<evidence type="ECO:0000313" key="2">
    <source>
        <dbReference type="EMBL" id="KEQ39477.1"/>
    </source>
</evidence>
<protein>
    <submittedName>
        <fullName evidence="2">Putative membrane protein</fullName>
    </submittedName>
</protein>
<dbReference type="PATRIC" id="fig|28037.97.peg.1545"/>
<feature type="transmembrane region" description="Helical" evidence="1">
    <location>
        <begin position="224"/>
        <end position="249"/>
    </location>
</feature>
<dbReference type="AlphaFoldDB" id="A0A081Q954"/>
<feature type="transmembrane region" description="Helical" evidence="1">
    <location>
        <begin position="6"/>
        <end position="24"/>
    </location>
</feature>
<dbReference type="RefSeq" id="WP_033684324.1">
    <property type="nucleotide sequence ID" value="NZ_JPFW01000009.1"/>
</dbReference>
<comment type="caution">
    <text evidence="2">The sequence shown here is derived from an EMBL/GenBank/DDBJ whole genome shotgun (WGS) entry which is preliminary data.</text>
</comment>
<keyword evidence="1" id="KW-0472">Membrane</keyword>
<feature type="transmembrane region" description="Helical" evidence="1">
    <location>
        <begin position="85"/>
        <end position="108"/>
    </location>
</feature>
<evidence type="ECO:0000256" key="1">
    <source>
        <dbReference type="SAM" id="Phobius"/>
    </source>
</evidence>
<dbReference type="EMBL" id="JPFW01000009">
    <property type="protein sequence ID" value="KEQ39477.1"/>
    <property type="molecule type" value="Genomic_DNA"/>
</dbReference>